<organism evidence="1">
    <name type="scientific">marine sediment metagenome</name>
    <dbReference type="NCBI Taxonomy" id="412755"/>
    <lineage>
        <taxon>unclassified sequences</taxon>
        <taxon>metagenomes</taxon>
        <taxon>ecological metagenomes</taxon>
    </lineage>
</organism>
<comment type="caution">
    <text evidence="1">The sequence shown here is derived from an EMBL/GenBank/DDBJ whole genome shotgun (WGS) entry which is preliminary data.</text>
</comment>
<name>A0A0F9R810_9ZZZZ</name>
<gene>
    <name evidence="1" type="ORF">LCGC14_0610180</name>
</gene>
<accession>A0A0F9R810</accession>
<evidence type="ECO:0000313" key="1">
    <source>
        <dbReference type="EMBL" id="KKN52685.1"/>
    </source>
</evidence>
<reference evidence="1" key="1">
    <citation type="journal article" date="2015" name="Nature">
        <title>Complex archaea that bridge the gap between prokaryotes and eukaryotes.</title>
        <authorList>
            <person name="Spang A."/>
            <person name="Saw J.H."/>
            <person name="Jorgensen S.L."/>
            <person name="Zaremba-Niedzwiedzka K."/>
            <person name="Martijn J."/>
            <person name="Lind A.E."/>
            <person name="van Eijk R."/>
            <person name="Schleper C."/>
            <person name="Guy L."/>
            <person name="Ettema T.J."/>
        </authorList>
    </citation>
    <scope>NUCLEOTIDE SEQUENCE</scope>
</reference>
<protein>
    <submittedName>
        <fullName evidence="1">Uncharacterized protein</fullName>
    </submittedName>
</protein>
<dbReference type="AlphaFoldDB" id="A0A0F9R810"/>
<proteinExistence type="predicted"/>
<sequence>MALKPHVDAITGTDHVLQHKDRNLKALGRLKSAAYGLGCYIPDLKEDIETMALEAKEVMDWQEISVSEQGCVTDLIDTIQAELERGAKWDGPTVYKRVKAECTLSPSEVEYGAIVSPRGPPREEYEVIGVETTQELFDVLRMGKLPQKREELR</sequence>
<dbReference type="EMBL" id="LAZR01001009">
    <property type="protein sequence ID" value="KKN52685.1"/>
    <property type="molecule type" value="Genomic_DNA"/>
</dbReference>